<organism evidence="1">
    <name type="scientific">Homo sapiens</name>
    <name type="common">Human</name>
    <dbReference type="NCBI Taxonomy" id="9606"/>
    <lineage>
        <taxon>Eukaryota</taxon>
        <taxon>Metazoa</taxon>
        <taxon>Chordata</taxon>
        <taxon>Craniata</taxon>
        <taxon>Vertebrata</taxon>
        <taxon>Euteleostomi</taxon>
        <taxon>Mammalia</taxon>
        <taxon>Eutheria</taxon>
        <taxon>Euarchontoglires</taxon>
        <taxon>Primates</taxon>
        <taxon>Haplorrhini</taxon>
        <taxon>Catarrhini</taxon>
        <taxon>Hominidae</taxon>
        <taxon>Homo</taxon>
    </lineage>
</organism>
<name>Q7Z4H0_HUMAN</name>
<reference evidence="1" key="1">
    <citation type="submission" date="2002-07" db="EMBL/GenBank/DDBJ databases">
        <title>Screening and cloning of interaction protein 2 of HBeAg.</title>
        <authorList>
            <person name="Lu Y."/>
            <person name="Liu Y."/>
            <person name="Cheng J."/>
        </authorList>
    </citation>
    <scope>NUCLEOTIDE SEQUENCE</scope>
</reference>
<gene>
    <name evidence="1" type="primary">HBEBP2</name>
</gene>
<sequence>MSWTPTSCSCGLGDGIGHILGVQRRPTRARSDGRARLVLRASLSLRAPPLLGLGCLVNCHLPLRASALYLFPSSQTGRWGLPPTPEDEDKPLGQFSVPVLLPWAASLLSPSPCFFL</sequence>
<dbReference type="ChiTaRS" id="GLYCTK">
    <property type="organism name" value="human"/>
</dbReference>
<proteinExistence type="evidence at transcript level"/>
<dbReference type="AlphaFoldDB" id="Q7Z4H0"/>
<accession>Q7Z4H0</accession>
<dbReference type="EMBL" id="AF529373">
    <property type="protein sequence ID" value="AAQ09607.1"/>
    <property type="molecule type" value="mRNA"/>
</dbReference>
<protein>
    <submittedName>
        <fullName evidence="1">HBeAg-binding protein 2</fullName>
    </submittedName>
</protein>
<evidence type="ECO:0000313" key="1">
    <source>
        <dbReference type="EMBL" id="AAQ09607.1"/>
    </source>
</evidence>